<accession>A0A6D2JT97</accession>
<sequence>MQNTYNQDKAITTVGEMNIAPAVVLAADKAAFFNCGFFSIQDTLGDVVGRHYFQQCHIKGVVDFIWGGGQSIYQSCVIEVLGVTTLTKEESTEGDKMDGGLIPGFITAQGRETEQDTSGFVFNGCSIVGVGKAFLGRAYRSYSRVFFCSTNMADVIVQQGWDSWSYQGQVDKTTYAEVNCYGPGANKEGRVAWEKNLSPQDVAYFTNPKTFLDQDGWIGSLPPHPFNIF</sequence>
<dbReference type="UniPathway" id="UPA00545">
    <property type="reaction ID" value="UER00823"/>
</dbReference>
<feature type="domain" description="Pectinesterase catalytic" evidence="6">
    <location>
        <begin position="18"/>
        <end position="212"/>
    </location>
</feature>
<reference evidence="7" key="1">
    <citation type="submission" date="2020-01" db="EMBL/GenBank/DDBJ databases">
        <authorList>
            <person name="Mishra B."/>
        </authorList>
    </citation>
    <scope>NUCLEOTIDE SEQUENCE [LARGE SCALE GENOMIC DNA]</scope>
</reference>
<evidence type="ECO:0000313" key="7">
    <source>
        <dbReference type="EMBL" id="CAA7047256.1"/>
    </source>
</evidence>
<evidence type="ECO:0000313" key="8">
    <source>
        <dbReference type="Proteomes" id="UP000467841"/>
    </source>
</evidence>
<dbReference type="EMBL" id="CACVBM020001370">
    <property type="protein sequence ID" value="CAA7047256.1"/>
    <property type="molecule type" value="Genomic_DNA"/>
</dbReference>
<organism evidence="7 8">
    <name type="scientific">Microthlaspi erraticum</name>
    <dbReference type="NCBI Taxonomy" id="1685480"/>
    <lineage>
        <taxon>Eukaryota</taxon>
        <taxon>Viridiplantae</taxon>
        <taxon>Streptophyta</taxon>
        <taxon>Embryophyta</taxon>
        <taxon>Tracheophyta</taxon>
        <taxon>Spermatophyta</taxon>
        <taxon>Magnoliopsida</taxon>
        <taxon>eudicotyledons</taxon>
        <taxon>Gunneridae</taxon>
        <taxon>Pentapetalae</taxon>
        <taxon>rosids</taxon>
        <taxon>malvids</taxon>
        <taxon>Brassicales</taxon>
        <taxon>Brassicaceae</taxon>
        <taxon>Coluteocarpeae</taxon>
        <taxon>Microthlaspi</taxon>
    </lineage>
</organism>
<gene>
    <name evidence="7" type="ORF">MERR_LOCUS34491</name>
</gene>
<dbReference type="GO" id="GO:0045490">
    <property type="term" value="P:pectin catabolic process"/>
    <property type="evidence" value="ECO:0007669"/>
    <property type="project" value="UniProtKB-UniPathway"/>
</dbReference>
<name>A0A6D2JT97_9BRAS</name>
<comment type="similarity">
    <text evidence="2">Belongs to the pectinesterase family.</text>
</comment>
<dbReference type="OrthoDB" id="2019149at2759"/>
<evidence type="ECO:0000256" key="5">
    <source>
        <dbReference type="ARBA" id="ARBA00023085"/>
    </source>
</evidence>
<dbReference type="InterPro" id="IPR012334">
    <property type="entry name" value="Pectin_lyas_fold"/>
</dbReference>
<dbReference type="InterPro" id="IPR011050">
    <property type="entry name" value="Pectin_lyase_fold/virulence"/>
</dbReference>
<evidence type="ECO:0000256" key="4">
    <source>
        <dbReference type="ARBA" id="ARBA00022801"/>
    </source>
</evidence>
<dbReference type="GO" id="GO:0030599">
    <property type="term" value="F:pectinesterase activity"/>
    <property type="evidence" value="ECO:0007669"/>
    <property type="project" value="UniProtKB-EC"/>
</dbReference>
<keyword evidence="5" id="KW-0063">Aspartyl esterase</keyword>
<comment type="pathway">
    <text evidence="1">Glycan metabolism; pectin degradation; 2-dehydro-3-deoxy-D-gluconate from pectin: step 1/5.</text>
</comment>
<dbReference type="Gene3D" id="2.160.20.10">
    <property type="entry name" value="Single-stranded right-handed beta-helix, Pectin lyase-like"/>
    <property type="match status" value="1"/>
</dbReference>
<evidence type="ECO:0000256" key="1">
    <source>
        <dbReference type="ARBA" id="ARBA00005184"/>
    </source>
</evidence>
<keyword evidence="4" id="KW-0378">Hydrolase</keyword>
<protein>
    <recommendedName>
        <fullName evidence="3">pectinesterase</fullName>
        <ecNumber evidence="3">3.1.1.11</ecNumber>
    </recommendedName>
</protein>
<evidence type="ECO:0000259" key="6">
    <source>
        <dbReference type="Pfam" id="PF01095"/>
    </source>
</evidence>
<evidence type="ECO:0000256" key="2">
    <source>
        <dbReference type="ARBA" id="ARBA00008891"/>
    </source>
</evidence>
<dbReference type="GO" id="GO:0042545">
    <property type="term" value="P:cell wall modification"/>
    <property type="evidence" value="ECO:0007669"/>
    <property type="project" value="InterPro"/>
</dbReference>
<dbReference type="Proteomes" id="UP000467841">
    <property type="component" value="Unassembled WGS sequence"/>
</dbReference>
<dbReference type="Pfam" id="PF01095">
    <property type="entry name" value="Pectinesterase"/>
    <property type="match status" value="1"/>
</dbReference>
<proteinExistence type="inferred from homology"/>
<keyword evidence="8" id="KW-1185">Reference proteome</keyword>
<dbReference type="SUPFAM" id="SSF51126">
    <property type="entry name" value="Pectin lyase-like"/>
    <property type="match status" value="1"/>
</dbReference>
<dbReference type="PANTHER" id="PTHR31321">
    <property type="entry name" value="ACYL-COA THIOESTER HYDROLASE YBHC-RELATED"/>
    <property type="match status" value="1"/>
</dbReference>
<comment type="caution">
    <text evidence="7">The sequence shown here is derived from an EMBL/GenBank/DDBJ whole genome shotgun (WGS) entry which is preliminary data.</text>
</comment>
<dbReference type="InterPro" id="IPR000070">
    <property type="entry name" value="Pectinesterase_cat"/>
</dbReference>
<dbReference type="EC" id="3.1.1.11" evidence="3"/>
<dbReference type="AlphaFoldDB" id="A0A6D2JT97"/>
<dbReference type="PANTHER" id="PTHR31321:SF128">
    <property type="entry name" value="PECTINESTERASE CATALYTIC DOMAIN-CONTAINING PROTEIN"/>
    <property type="match status" value="1"/>
</dbReference>
<evidence type="ECO:0000256" key="3">
    <source>
        <dbReference type="ARBA" id="ARBA00013229"/>
    </source>
</evidence>